<gene>
    <name evidence="5" type="ORF">CLV58_11841</name>
</gene>
<dbReference type="SUPFAM" id="SSF46785">
    <property type="entry name" value="Winged helix' DNA-binding domain"/>
    <property type="match status" value="1"/>
</dbReference>
<evidence type="ECO:0000313" key="5">
    <source>
        <dbReference type="EMBL" id="PRY34170.1"/>
    </source>
</evidence>
<dbReference type="InterPro" id="IPR036390">
    <property type="entry name" value="WH_DNA-bd_sf"/>
</dbReference>
<dbReference type="PANTHER" id="PTHR42756">
    <property type="entry name" value="TRANSCRIPTIONAL REGULATOR, MARR"/>
    <property type="match status" value="1"/>
</dbReference>
<evidence type="ECO:0000313" key="6">
    <source>
        <dbReference type="Proteomes" id="UP000238375"/>
    </source>
</evidence>
<dbReference type="GO" id="GO:0003677">
    <property type="term" value="F:DNA binding"/>
    <property type="evidence" value="ECO:0007669"/>
    <property type="project" value="UniProtKB-KW"/>
</dbReference>
<dbReference type="InterPro" id="IPR036388">
    <property type="entry name" value="WH-like_DNA-bd_sf"/>
</dbReference>
<evidence type="ECO:0000256" key="3">
    <source>
        <dbReference type="ARBA" id="ARBA00023163"/>
    </source>
</evidence>
<evidence type="ECO:0000259" key="4">
    <source>
        <dbReference type="PROSITE" id="PS50995"/>
    </source>
</evidence>
<dbReference type="AlphaFoldDB" id="A0A2T0SL80"/>
<reference evidence="5 6" key="1">
    <citation type="submission" date="2018-03" db="EMBL/GenBank/DDBJ databases">
        <title>Genomic Encyclopedia of Archaeal and Bacterial Type Strains, Phase II (KMG-II): from individual species to whole genera.</title>
        <authorList>
            <person name="Goeker M."/>
        </authorList>
    </citation>
    <scope>NUCLEOTIDE SEQUENCE [LARGE SCALE GENOMIC DNA]</scope>
    <source>
        <strain evidence="5 6">DSM 28354</strain>
    </source>
</reference>
<evidence type="ECO:0000256" key="1">
    <source>
        <dbReference type="ARBA" id="ARBA00023015"/>
    </source>
</evidence>
<keyword evidence="1" id="KW-0805">Transcription regulation</keyword>
<dbReference type="OrthoDB" id="961069at2"/>
<keyword evidence="6" id="KW-1185">Reference proteome</keyword>
<protein>
    <submittedName>
        <fullName evidence="5">DNA-binding MarR family transcriptional regulator</fullName>
    </submittedName>
</protein>
<accession>A0A2T0SL80</accession>
<evidence type="ECO:0000256" key="2">
    <source>
        <dbReference type="ARBA" id="ARBA00023125"/>
    </source>
</evidence>
<dbReference type="Gene3D" id="1.10.10.10">
    <property type="entry name" value="Winged helix-like DNA-binding domain superfamily/Winged helix DNA-binding domain"/>
    <property type="match status" value="1"/>
</dbReference>
<organism evidence="5 6">
    <name type="scientific">Spirosoma oryzae</name>
    <dbReference type="NCBI Taxonomy" id="1469603"/>
    <lineage>
        <taxon>Bacteria</taxon>
        <taxon>Pseudomonadati</taxon>
        <taxon>Bacteroidota</taxon>
        <taxon>Cytophagia</taxon>
        <taxon>Cytophagales</taxon>
        <taxon>Cytophagaceae</taxon>
        <taxon>Spirosoma</taxon>
    </lineage>
</organism>
<dbReference type="InterPro" id="IPR000835">
    <property type="entry name" value="HTH_MarR-typ"/>
</dbReference>
<keyword evidence="3" id="KW-0804">Transcription</keyword>
<dbReference type="PROSITE" id="PS50995">
    <property type="entry name" value="HTH_MARR_2"/>
    <property type="match status" value="1"/>
</dbReference>
<sequence>MGKQSAVPLMIEWERYCDEHPQGNLREFASWLLNTLDPIREAPSVSVAEPLAAPDVQLPEAFQQDDDFLSWFYMSRLNRFVRSYAKSIMAEYSFSGPDEFLFLSMIHYMDRPTKKEVCMANAVELTTGVDILRRLMKRGLILEATDERDARSKRLSLTDSGRTMVQVVGKELEQLPHSVLADLSEADRRQFMQTLQYLNNYHFLNYKL</sequence>
<dbReference type="Proteomes" id="UP000238375">
    <property type="component" value="Unassembled WGS sequence"/>
</dbReference>
<dbReference type="PANTHER" id="PTHR42756:SF1">
    <property type="entry name" value="TRANSCRIPTIONAL REPRESSOR OF EMRAB OPERON"/>
    <property type="match status" value="1"/>
</dbReference>
<proteinExistence type="predicted"/>
<dbReference type="EMBL" id="PVTE01000018">
    <property type="protein sequence ID" value="PRY34170.1"/>
    <property type="molecule type" value="Genomic_DNA"/>
</dbReference>
<name>A0A2T0SL80_9BACT</name>
<feature type="domain" description="HTH marR-type" evidence="4">
    <location>
        <begin position="67"/>
        <end position="200"/>
    </location>
</feature>
<keyword evidence="2 5" id="KW-0238">DNA-binding</keyword>
<dbReference type="RefSeq" id="WP_106139460.1">
    <property type="nucleotide sequence ID" value="NZ_PVTE01000018.1"/>
</dbReference>
<dbReference type="GO" id="GO:0003700">
    <property type="term" value="F:DNA-binding transcription factor activity"/>
    <property type="evidence" value="ECO:0007669"/>
    <property type="project" value="InterPro"/>
</dbReference>
<comment type="caution">
    <text evidence="5">The sequence shown here is derived from an EMBL/GenBank/DDBJ whole genome shotgun (WGS) entry which is preliminary data.</text>
</comment>
<dbReference type="Pfam" id="PF13463">
    <property type="entry name" value="HTH_27"/>
    <property type="match status" value="1"/>
</dbReference>